<feature type="region of interest" description="Disordered" evidence="1">
    <location>
        <begin position="153"/>
        <end position="179"/>
    </location>
</feature>
<comment type="caution">
    <text evidence="3">The sequence shown here is derived from an EMBL/GenBank/DDBJ whole genome shotgun (WGS) entry which is preliminary data.</text>
</comment>
<dbReference type="EMBL" id="ARZA01000193">
    <property type="protein sequence ID" value="EOD00274.1"/>
    <property type="molecule type" value="Genomic_DNA"/>
</dbReference>
<dbReference type="Proteomes" id="UP000013378">
    <property type="component" value="Unassembled WGS sequence"/>
</dbReference>
<evidence type="ECO:0000256" key="1">
    <source>
        <dbReference type="SAM" id="MobiDB-lite"/>
    </source>
</evidence>
<dbReference type="AlphaFoldDB" id="R1CUC0"/>
<reference evidence="3 4" key="1">
    <citation type="journal article" date="2015" name="Geomicrobiol. J.">
        <title>Caldisalinibacter kiritimatiensis gen. nov., sp. nov., a moderately thermohalophilic thiosulfate-reducing bacterium from a hypersaline microbial mat.</title>
        <authorList>
            <person name="Ben Hania W."/>
            <person name="Joseph M."/>
            <person name="Fiebig A."/>
            <person name="Bunk B."/>
            <person name="Klenk H.-P."/>
            <person name="Fardeau M.-L."/>
            <person name="Spring S."/>
        </authorList>
    </citation>
    <scope>NUCLEOTIDE SEQUENCE [LARGE SCALE GENOMIC DNA]</scope>
    <source>
        <strain evidence="3 4">L21-TH-D2</strain>
    </source>
</reference>
<evidence type="ECO:0000313" key="4">
    <source>
        <dbReference type="Proteomes" id="UP000013378"/>
    </source>
</evidence>
<accession>R1CUC0</accession>
<protein>
    <recommendedName>
        <fullName evidence="5">OB-fold nucleic acid binding domain protein</fullName>
    </recommendedName>
</protein>
<sequence length="193" mass="21611">MKNKKTILTSTVLALVLLFSTAITFASDGDTPSSNTPRQGWELGFGRPNISDEKYAYTISEDDLVTISGKLTKDINTEEVPHSMAVKTEDGSTIDVHLGRIVFFNQFKELNLEKDSYVEITGLERTFDEHNVFVPFSITSNNKTVEVRSEDNRPVWAGQNGQKRGQGNGRGRKWSEDSTGNFNRGFGECMYNN</sequence>
<feature type="signal peptide" evidence="2">
    <location>
        <begin position="1"/>
        <end position="26"/>
    </location>
</feature>
<dbReference type="STRING" id="1304284.L21TH_1677"/>
<dbReference type="OrthoDB" id="1954988at2"/>
<feature type="chain" id="PRO_5004357596" description="OB-fold nucleic acid binding domain protein" evidence="2">
    <location>
        <begin position="27"/>
        <end position="193"/>
    </location>
</feature>
<proteinExistence type="predicted"/>
<keyword evidence="2" id="KW-0732">Signal</keyword>
<evidence type="ECO:0000313" key="3">
    <source>
        <dbReference type="EMBL" id="EOD00274.1"/>
    </source>
</evidence>
<keyword evidence="4" id="KW-1185">Reference proteome</keyword>
<organism evidence="3 4">
    <name type="scientific">Caldisalinibacter kiritimatiensis</name>
    <dbReference type="NCBI Taxonomy" id="1304284"/>
    <lineage>
        <taxon>Bacteria</taxon>
        <taxon>Bacillati</taxon>
        <taxon>Bacillota</taxon>
        <taxon>Tissierellia</taxon>
        <taxon>Tissierellales</taxon>
        <taxon>Thermohalobacteraceae</taxon>
        <taxon>Caldisalinibacter</taxon>
    </lineage>
</organism>
<evidence type="ECO:0008006" key="5">
    <source>
        <dbReference type="Google" id="ProtNLM"/>
    </source>
</evidence>
<gene>
    <name evidence="3" type="ORF">L21TH_1677</name>
</gene>
<dbReference type="eggNOG" id="ENOG50345VU">
    <property type="taxonomic scope" value="Bacteria"/>
</dbReference>
<dbReference type="RefSeq" id="WP_006314043.1">
    <property type="nucleotide sequence ID" value="NZ_ARZA01000193.1"/>
</dbReference>
<evidence type="ECO:0000256" key="2">
    <source>
        <dbReference type="SAM" id="SignalP"/>
    </source>
</evidence>
<name>R1CUC0_9FIRM</name>